<feature type="compositionally biased region" description="Basic residues" evidence="2">
    <location>
        <begin position="432"/>
        <end position="445"/>
    </location>
</feature>
<protein>
    <submittedName>
        <fullName evidence="4">Uncharacterized protein</fullName>
    </submittedName>
</protein>
<keyword evidence="1" id="KW-0175">Coiled coil</keyword>
<evidence type="ECO:0000256" key="3">
    <source>
        <dbReference type="SAM" id="Phobius"/>
    </source>
</evidence>
<feature type="region of interest" description="Disordered" evidence="2">
    <location>
        <begin position="426"/>
        <end position="480"/>
    </location>
</feature>
<sequence>MKAAGGTIVCGTEEVGACAPIQTTKLAAVRIGDSCLQGLRTAATVQVYRLELPFLPSTNVDNPFVSGGGFGTSRRPLPRLVYFSSHASLPPGFLFLAIAYLVRIMFQVAAAVWWLWHEQAAVAKAHVLQQPCKFAARIFLSCHCVPCVYYVSGCGCCVATVSQAERRRQDLRAAAMHVRRLEAAALAHWRVLHLRRRMKLIWMERGQNIVEVHMKLIRREVHQKGHGFVDTRMKLTWMEEETLKRMCFPYCFVPYVGALVEPPMPPSRGRGQALLQRVFSTAGLLVEAASDEAAHLRPFCRFAFLSPPPSLTHGSVPTFTSSSSSSSSDLHSFWSQLRHNLPQAFQQLQQHHHHRHGLLHALQLAASLPSAGHARVAARLSGMAGEGMTAHLSTVNDGDVTGAAADPESGRHAVKDGCGKAAGMTSAALEKQHHHHQPRQQHHHGPQQQQQQQQQMSGSSKRAHISLSHYGSAAAADADSPAPCNVLTHSMHAAPTAVAVGAAPECDGASGEGVELKSMAAPRLLLNQWQFKHEVRACVALQSITATPEQITYSNAGGEVSGTLQHAHGRETQLLQQLRATEREAERMQLAGASRCLSVCSLHCCLRVAKLLQQLRAPEMEVQHVQLAGACSCLQVTQLLQQLRATELELEGTQQQLESVEEDAQAHTQPLQRQQQCHQGLTHTLPAIYSLEQMLKIGAPGAVLSILPNSSAHHLQQQLQPQHTVGTPQSAGGLGGHSASCSQAPNAKAIVMQFQTSCTVRNNATQQVLVCEGVAAEAVTAERGVRTALLSAQQRLSEALQITAALGQHVRQNASNTIPPNAYLVLREIQASCTLPGVSREHLAAVAEAQAQLSEAQRVASLAQMELKQEVVAQRGNRVFAGIHSAMHHRSGTFIPPCITGQAHSFRHASQIRHVDSAMHHRSGIDSAMHHRSGTFILPCITDQALILPCITDQARSFCQALLVKNAPRHASQASLLEERAAVYAESTRQASHALAWWRAEVDVAERAMSEAKGEAMRALEVVHRQHGECGAEVTALQQHLQHLQSVQRQQEADHQATLQQAKDLAHQVSSSSMQLEQHSRHHIIVTTNLIDLIIILIKTVLPCFPRWRARSKPARQHSHHHIITITTKLIIILIATVLCFHALYCACMRLQVEGQIQLRQASCAEQTRTLAASAASLSLTCTHLRQRLAAFEPAFVYTIATQLDEQQPSQQHTAAAAAASFAIAIATAIASVICHQLSSSVIWCTSQQSSSSSHLTVPYALLVS</sequence>
<keyword evidence="3" id="KW-0472">Membrane</keyword>
<gene>
    <name evidence="4" type="ORF">DUNSADRAFT_5380</name>
</gene>
<feature type="transmembrane region" description="Helical" evidence="3">
    <location>
        <begin position="1123"/>
        <end position="1145"/>
    </location>
</feature>
<evidence type="ECO:0000256" key="1">
    <source>
        <dbReference type="SAM" id="Coils"/>
    </source>
</evidence>
<organism evidence="4 5">
    <name type="scientific">Dunaliella salina</name>
    <name type="common">Green alga</name>
    <name type="synonym">Protococcus salinus</name>
    <dbReference type="NCBI Taxonomy" id="3046"/>
    <lineage>
        <taxon>Eukaryota</taxon>
        <taxon>Viridiplantae</taxon>
        <taxon>Chlorophyta</taxon>
        <taxon>core chlorophytes</taxon>
        <taxon>Chlorophyceae</taxon>
        <taxon>CS clade</taxon>
        <taxon>Chlamydomonadales</taxon>
        <taxon>Dunaliellaceae</taxon>
        <taxon>Dunaliella</taxon>
    </lineage>
</organism>
<reference evidence="4" key="1">
    <citation type="submission" date="2017-08" db="EMBL/GenBank/DDBJ databases">
        <authorList>
            <person name="Polle J.E."/>
            <person name="Barry K."/>
            <person name="Cushman J."/>
            <person name="Schmutz J."/>
            <person name="Tran D."/>
            <person name="Hathwaick L.T."/>
            <person name="Yim W.C."/>
            <person name="Jenkins J."/>
            <person name="Mckie-Krisberg Z.M."/>
            <person name="Prochnik S."/>
            <person name="Lindquist E."/>
            <person name="Dockter R.B."/>
            <person name="Adam C."/>
            <person name="Molina H."/>
            <person name="Bunkerborg J."/>
            <person name="Jin E."/>
            <person name="Buchheim M."/>
            <person name="Magnuson J."/>
        </authorList>
    </citation>
    <scope>NUCLEOTIDE SEQUENCE</scope>
    <source>
        <strain evidence="4">CCAP 19/18</strain>
    </source>
</reference>
<feature type="coiled-coil region" evidence="1">
    <location>
        <begin position="636"/>
        <end position="663"/>
    </location>
</feature>
<dbReference type="EMBL" id="MU069642">
    <property type="protein sequence ID" value="KAF5836801.1"/>
    <property type="molecule type" value="Genomic_DNA"/>
</dbReference>
<feature type="region of interest" description="Disordered" evidence="2">
    <location>
        <begin position="399"/>
        <end position="418"/>
    </location>
</feature>
<accession>A0ABQ7GQB3</accession>
<feature type="compositionally biased region" description="Basic and acidic residues" evidence="2">
    <location>
        <begin position="408"/>
        <end position="418"/>
    </location>
</feature>
<comment type="caution">
    <text evidence="4">The sequence shown here is derived from an EMBL/GenBank/DDBJ whole genome shotgun (WGS) entry which is preliminary data.</text>
</comment>
<keyword evidence="3" id="KW-0812">Transmembrane</keyword>
<evidence type="ECO:0000256" key="2">
    <source>
        <dbReference type="SAM" id="MobiDB-lite"/>
    </source>
</evidence>
<feature type="compositionally biased region" description="Low complexity" evidence="2">
    <location>
        <begin position="446"/>
        <end position="455"/>
    </location>
</feature>
<feature type="transmembrane region" description="Helical" evidence="3">
    <location>
        <begin position="1082"/>
        <end position="1102"/>
    </location>
</feature>
<name>A0ABQ7GQB3_DUNSA</name>
<keyword evidence="3" id="KW-1133">Transmembrane helix</keyword>
<dbReference type="Proteomes" id="UP000815325">
    <property type="component" value="Unassembled WGS sequence"/>
</dbReference>
<evidence type="ECO:0000313" key="5">
    <source>
        <dbReference type="Proteomes" id="UP000815325"/>
    </source>
</evidence>
<proteinExistence type="predicted"/>
<evidence type="ECO:0000313" key="4">
    <source>
        <dbReference type="EMBL" id="KAF5836801.1"/>
    </source>
</evidence>
<keyword evidence="5" id="KW-1185">Reference proteome</keyword>